<keyword evidence="3" id="KW-0732">Signal</keyword>
<name>A0A8B9HPX9_ASTMX</name>
<evidence type="ECO:0000259" key="4">
    <source>
        <dbReference type="Pfam" id="PF00129"/>
    </source>
</evidence>
<dbReference type="GO" id="GO:0006955">
    <property type="term" value="P:immune response"/>
    <property type="evidence" value="ECO:0007669"/>
    <property type="project" value="TreeGrafter"/>
</dbReference>
<feature type="signal peptide" evidence="3">
    <location>
        <begin position="1"/>
        <end position="23"/>
    </location>
</feature>
<dbReference type="Gene3D" id="3.30.500.10">
    <property type="entry name" value="MHC class I-like antigen recognition-like"/>
    <property type="match status" value="1"/>
</dbReference>
<dbReference type="InterPro" id="IPR036179">
    <property type="entry name" value="Ig-like_dom_sf"/>
</dbReference>
<dbReference type="Pfam" id="PF00129">
    <property type="entry name" value="MHC_I"/>
    <property type="match status" value="1"/>
</dbReference>
<protein>
    <recommendedName>
        <fullName evidence="4">MHC class I-like antigen recognition-like domain-containing protein</fullName>
    </recommendedName>
</protein>
<keyword evidence="2" id="KW-0812">Transmembrane</keyword>
<dbReference type="InterPro" id="IPR011161">
    <property type="entry name" value="MHC_I-like_Ag-recog"/>
</dbReference>
<evidence type="ECO:0000256" key="1">
    <source>
        <dbReference type="ARBA" id="ARBA00023180"/>
    </source>
</evidence>
<keyword evidence="1" id="KW-0325">Glycoprotein</keyword>
<keyword evidence="2" id="KW-0472">Membrane</keyword>
<dbReference type="InterPro" id="IPR011162">
    <property type="entry name" value="MHC_I/II-like_Ag-recog"/>
</dbReference>
<dbReference type="GO" id="GO:0005615">
    <property type="term" value="C:extracellular space"/>
    <property type="evidence" value="ECO:0007669"/>
    <property type="project" value="TreeGrafter"/>
</dbReference>
<reference evidence="5" key="1">
    <citation type="submission" date="2025-08" db="UniProtKB">
        <authorList>
            <consortium name="Ensembl"/>
        </authorList>
    </citation>
    <scope>IDENTIFICATION</scope>
</reference>
<dbReference type="PANTHER" id="PTHR16675:SF235">
    <property type="entry name" value="SHKT DOMAIN-CONTAINING PROTEIN"/>
    <property type="match status" value="1"/>
</dbReference>
<dbReference type="SUPFAM" id="SSF54452">
    <property type="entry name" value="MHC antigen-recognition domain"/>
    <property type="match status" value="1"/>
</dbReference>
<evidence type="ECO:0000256" key="3">
    <source>
        <dbReference type="SAM" id="SignalP"/>
    </source>
</evidence>
<accession>A0A8B9HPX9</accession>
<proteinExistence type="predicted"/>
<dbReference type="InterPro" id="IPR013783">
    <property type="entry name" value="Ig-like_fold"/>
</dbReference>
<organism evidence="5 6">
    <name type="scientific">Astyanax mexicanus</name>
    <name type="common">Blind cave fish</name>
    <name type="synonym">Astyanax fasciatus mexicanus</name>
    <dbReference type="NCBI Taxonomy" id="7994"/>
    <lineage>
        <taxon>Eukaryota</taxon>
        <taxon>Metazoa</taxon>
        <taxon>Chordata</taxon>
        <taxon>Craniata</taxon>
        <taxon>Vertebrata</taxon>
        <taxon>Euteleostomi</taxon>
        <taxon>Actinopterygii</taxon>
        <taxon>Neopterygii</taxon>
        <taxon>Teleostei</taxon>
        <taxon>Ostariophysi</taxon>
        <taxon>Characiformes</taxon>
        <taxon>Characoidei</taxon>
        <taxon>Acestrorhamphidae</taxon>
        <taxon>Acestrorhamphinae</taxon>
        <taxon>Astyanax</taxon>
    </lineage>
</organism>
<dbReference type="Proteomes" id="UP000694621">
    <property type="component" value="Unplaced"/>
</dbReference>
<feature type="domain" description="MHC class I-like antigen recognition-like" evidence="4">
    <location>
        <begin position="25"/>
        <end position="192"/>
    </location>
</feature>
<feature type="transmembrane region" description="Helical" evidence="2">
    <location>
        <begin position="310"/>
        <end position="337"/>
    </location>
</feature>
<feature type="chain" id="PRO_5034918602" description="MHC class I-like antigen recognition-like domain-containing protein" evidence="3">
    <location>
        <begin position="24"/>
        <end position="384"/>
    </location>
</feature>
<dbReference type="Ensembl" id="ENSAMXT00005017298.1">
    <property type="protein sequence ID" value="ENSAMXP00005015669.1"/>
    <property type="gene ID" value="ENSAMXG00005008259.1"/>
</dbReference>
<dbReference type="AlphaFoldDB" id="A0A8B9HPX9"/>
<evidence type="ECO:0000313" key="6">
    <source>
        <dbReference type="Proteomes" id="UP000694621"/>
    </source>
</evidence>
<dbReference type="InterPro" id="IPR050208">
    <property type="entry name" value="MHC_class-I_related"/>
</dbReference>
<evidence type="ECO:0000256" key="2">
    <source>
        <dbReference type="SAM" id="Phobius"/>
    </source>
</evidence>
<dbReference type="Gene3D" id="2.60.40.10">
    <property type="entry name" value="Immunoglobulins"/>
    <property type="match status" value="1"/>
</dbReference>
<keyword evidence="2" id="KW-1133">Transmembrane helix</keyword>
<evidence type="ECO:0000313" key="5">
    <source>
        <dbReference type="Ensembl" id="ENSAMXP00005015669.1"/>
    </source>
</evidence>
<sequence length="384" mass="44564">MFSHTMIFILLCVYCFALQATGAEKHSLQYLYTLRSAPEDDTEFEITTVFDGLIISHCKSPRFRDHSREDWISQTFTNAEWKNRDLFCEGEYYLHNTLKKKIEDVINTTNGIIQREISCTEDDSVVRMSDRWGVNGEDFLTLDPKTLKWSSDSPLAAPVQSDWNQMKFMTPSLKDFKLNQCKPSLMKLKMKKEEYLQENMYPKMYIFGKSSHDGDAVSMRCYISHKYLSGVRVRLTLDGVAVDNVNISSPAPNMDGSVQIRLETKTNIKEPNRYHCVVDTDYLHIFTAWDGQTLSQKSDFYKRGMMVISWIPLIMLLITLGTAWSLAAFLQGCSFICKKAKRQRNINISNVNFSIYVATEEEFRRMAEDDDEFHGPVFLREYRV</sequence>
<dbReference type="SUPFAM" id="SSF48726">
    <property type="entry name" value="Immunoglobulin"/>
    <property type="match status" value="1"/>
</dbReference>
<dbReference type="GO" id="GO:0009897">
    <property type="term" value="C:external side of plasma membrane"/>
    <property type="evidence" value="ECO:0007669"/>
    <property type="project" value="TreeGrafter"/>
</dbReference>
<dbReference type="PANTHER" id="PTHR16675">
    <property type="entry name" value="MHC CLASS I-RELATED"/>
    <property type="match status" value="1"/>
</dbReference>
<dbReference type="InterPro" id="IPR037055">
    <property type="entry name" value="MHC_I-like_Ag-recog_sf"/>
</dbReference>